<organism evidence="2 3">
    <name type="scientific">Bradyrhizobium zhanjiangense</name>
    <dbReference type="NCBI Taxonomy" id="1325107"/>
    <lineage>
        <taxon>Bacteria</taxon>
        <taxon>Pseudomonadati</taxon>
        <taxon>Pseudomonadota</taxon>
        <taxon>Alphaproteobacteria</taxon>
        <taxon>Hyphomicrobiales</taxon>
        <taxon>Nitrobacteraceae</taxon>
        <taxon>Bradyrhizobium</taxon>
    </lineage>
</organism>
<comment type="caution">
    <text evidence="2">The sequence shown here is derived from an EMBL/GenBank/DDBJ whole genome shotgun (WGS) entry which is preliminary data.</text>
</comment>
<evidence type="ECO:0000256" key="1">
    <source>
        <dbReference type="SAM" id="MobiDB-lite"/>
    </source>
</evidence>
<proteinExistence type="predicted"/>
<reference evidence="2 3" key="1">
    <citation type="submission" date="2015-04" db="EMBL/GenBank/DDBJ databases">
        <title>Comparative genomics of rhizobia nodulating Arachis hypogaea in China.</title>
        <authorList>
            <person name="Li Y."/>
        </authorList>
    </citation>
    <scope>NUCLEOTIDE SEQUENCE [LARGE SCALE GENOMIC DNA]</scope>
    <source>
        <strain evidence="2 3">CCBAU 51787</strain>
    </source>
</reference>
<feature type="region of interest" description="Disordered" evidence="1">
    <location>
        <begin position="117"/>
        <end position="143"/>
    </location>
</feature>
<sequence length="143" mass="16123">RTSGENLFVVLLVMAPSSQELEPPANPGRFSPRLEWGSPDWCALSSAKAEIRILKAQIEDTEVDRLISYHRVLAHGPAESTASGPASRLFERVEAAERFVAFPRWNVCLRMRPDRRLARRSKADDSADRPSDRKGPERHRGMC</sequence>
<dbReference type="AlphaFoldDB" id="A0A4Q0SGH6"/>
<protein>
    <submittedName>
        <fullName evidence="2">Uncharacterized protein</fullName>
    </submittedName>
</protein>
<feature type="non-terminal residue" evidence="2">
    <location>
        <position position="1"/>
    </location>
</feature>
<name>A0A4Q0SGH6_9BRAD</name>
<evidence type="ECO:0000313" key="3">
    <source>
        <dbReference type="Proteomes" id="UP000290565"/>
    </source>
</evidence>
<gene>
    <name evidence="2" type="ORF">XH94_24345</name>
</gene>
<dbReference type="Proteomes" id="UP000290565">
    <property type="component" value="Unassembled WGS sequence"/>
</dbReference>
<dbReference type="EMBL" id="LBJM01000066">
    <property type="protein sequence ID" value="RXH37030.1"/>
    <property type="molecule type" value="Genomic_DNA"/>
</dbReference>
<evidence type="ECO:0000313" key="2">
    <source>
        <dbReference type="EMBL" id="RXH37030.1"/>
    </source>
</evidence>
<accession>A0A4Q0SGH6</accession>